<reference evidence="8 9" key="1">
    <citation type="journal article" date="2013" name="Genome Announc.">
        <title>Draft Genome Sequence of the Psychrophilic and Alkaliphilic Rhodonellum psychrophilum Strain GCM71T.</title>
        <authorList>
            <person name="Hauptmann A.L."/>
            <person name="Glaring M.A."/>
            <person name="Hallin P.F."/>
            <person name="Prieme A."/>
            <person name="Stougaard P."/>
        </authorList>
    </citation>
    <scope>NUCLEOTIDE SEQUENCE [LARGE SCALE GENOMIC DNA]</scope>
    <source>
        <strain evidence="8 9">GCM71</strain>
    </source>
</reference>
<dbReference type="Proteomes" id="UP000016843">
    <property type="component" value="Unassembled WGS sequence"/>
</dbReference>
<comment type="caution">
    <text evidence="8">The sequence shown here is derived from an EMBL/GenBank/DDBJ whole genome shotgun (WGS) entry which is preliminary data.</text>
</comment>
<evidence type="ECO:0000259" key="7">
    <source>
        <dbReference type="Pfam" id="PF07291"/>
    </source>
</evidence>
<comment type="subcellular location">
    <subcellularLocation>
        <location evidence="1">Membrane</location>
        <topology evidence="1">Multi-pass membrane protein</topology>
    </subcellularLocation>
</comment>
<feature type="compositionally biased region" description="Basic and acidic residues" evidence="5">
    <location>
        <begin position="178"/>
        <end position="188"/>
    </location>
</feature>
<feature type="transmembrane region" description="Helical" evidence="6">
    <location>
        <begin position="79"/>
        <end position="102"/>
    </location>
</feature>
<protein>
    <recommendedName>
        <fullName evidence="7">Methylamine utilisation protein MauE domain-containing protein</fullName>
    </recommendedName>
</protein>
<dbReference type="GO" id="GO:0030416">
    <property type="term" value="P:methylamine metabolic process"/>
    <property type="evidence" value="ECO:0007669"/>
    <property type="project" value="InterPro"/>
</dbReference>
<dbReference type="EMBL" id="AWXR01000087">
    <property type="protein sequence ID" value="ERM80611.1"/>
    <property type="molecule type" value="Genomic_DNA"/>
</dbReference>
<dbReference type="GO" id="GO:0016020">
    <property type="term" value="C:membrane"/>
    <property type="evidence" value="ECO:0007669"/>
    <property type="project" value="UniProtKB-SubCell"/>
</dbReference>
<keyword evidence="3 6" id="KW-1133">Transmembrane helix</keyword>
<gene>
    <name evidence="8" type="ORF">P872_12620</name>
</gene>
<proteinExistence type="predicted"/>
<feature type="transmembrane region" description="Helical" evidence="6">
    <location>
        <begin position="40"/>
        <end position="59"/>
    </location>
</feature>
<feature type="compositionally biased region" description="Basic and acidic residues" evidence="5">
    <location>
        <begin position="199"/>
        <end position="209"/>
    </location>
</feature>
<feature type="region of interest" description="Disordered" evidence="5">
    <location>
        <begin position="178"/>
        <end position="225"/>
    </location>
</feature>
<evidence type="ECO:0000256" key="3">
    <source>
        <dbReference type="ARBA" id="ARBA00022989"/>
    </source>
</evidence>
<evidence type="ECO:0000313" key="9">
    <source>
        <dbReference type="Proteomes" id="UP000016843"/>
    </source>
</evidence>
<feature type="transmembrane region" description="Helical" evidence="6">
    <location>
        <begin position="109"/>
        <end position="132"/>
    </location>
</feature>
<accession>U5BVI2</accession>
<dbReference type="UniPathway" id="UPA00895"/>
<keyword evidence="4 6" id="KW-0472">Membrane</keyword>
<evidence type="ECO:0000256" key="5">
    <source>
        <dbReference type="SAM" id="MobiDB-lite"/>
    </source>
</evidence>
<dbReference type="Pfam" id="PF07291">
    <property type="entry name" value="MauE"/>
    <property type="match status" value="1"/>
</dbReference>
<dbReference type="AlphaFoldDB" id="U5BVI2"/>
<keyword evidence="2 6" id="KW-0812">Transmembrane</keyword>
<feature type="domain" description="Methylamine utilisation protein MauE" evidence="7">
    <location>
        <begin position="42"/>
        <end position="167"/>
    </location>
</feature>
<sequence length="225" mass="24734">MSGDLEAGILLKIYGFQATTASFWGVPWPTKPMKMKNIQLLLTELASLLLALLFGYTAISKVYDWHGTRNGLYNQIFPAWMAEGLLYGLPLLELIVAGMLVIPRWRRMGFLISLVLLSLFSIYVAVVMTGIFGRIPCNCGGVIGSLGWGQHLLFNLVFLGLAGFGVWWREEGGSLDRRRETEDGKREVGSGSLEVGSLDGRRETEDGGREVFTGRGNDEGLDGAI</sequence>
<evidence type="ECO:0000256" key="6">
    <source>
        <dbReference type="SAM" id="Phobius"/>
    </source>
</evidence>
<evidence type="ECO:0000256" key="1">
    <source>
        <dbReference type="ARBA" id="ARBA00004141"/>
    </source>
</evidence>
<name>U5BVI2_9BACT</name>
<evidence type="ECO:0000256" key="4">
    <source>
        <dbReference type="ARBA" id="ARBA00023136"/>
    </source>
</evidence>
<organism evidence="8 9">
    <name type="scientific">Rhodonellum psychrophilum GCM71 = DSM 17998</name>
    <dbReference type="NCBI Taxonomy" id="1123057"/>
    <lineage>
        <taxon>Bacteria</taxon>
        <taxon>Pseudomonadati</taxon>
        <taxon>Bacteroidota</taxon>
        <taxon>Cytophagia</taxon>
        <taxon>Cytophagales</taxon>
        <taxon>Cytophagaceae</taxon>
        <taxon>Rhodonellum</taxon>
    </lineage>
</organism>
<evidence type="ECO:0000256" key="2">
    <source>
        <dbReference type="ARBA" id="ARBA00022692"/>
    </source>
</evidence>
<keyword evidence="9" id="KW-1185">Reference proteome</keyword>
<dbReference type="eggNOG" id="ENOG5032S10">
    <property type="taxonomic scope" value="Bacteria"/>
</dbReference>
<evidence type="ECO:0000313" key="8">
    <source>
        <dbReference type="EMBL" id="ERM80611.1"/>
    </source>
</evidence>
<dbReference type="InterPro" id="IPR009908">
    <property type="entry name" value="Methylamine_util_MauE"/>
</dbReference>
<feature type="transmembrane region" description="Helical" evidence="6">
    <location>
        <begin position="152"/>
        <end position="169"/>
    </location>
</feature>